<evidence type="ECO:0000313" key="1">
    <source>
        <dbReference type="EMBL" id="OQP58942.1"/>
    </source>
</evidence>
<organism evidence="1 2">
    <name type="scientific">Niastella vici</name>
    <dbReference type="NCBI Taxonomy" id="1703345"/>
    <lineage>
        <taxon>Bacteria</taxon>
        <taxon>Pseudomonadati</taxon>
        <taxon>Bacteroidota</taxon>
        <taxon>Chitinophagia</taxon>
        <taxon>Chitinophagales</taxon>
        <taxon>Chitinophagaceae</taxon>
        <taxon>Niastella</taxon>
    </lineage>
</organism>
<evidence type="ECO:0008006" key="3">
    <source>
        <dbReference type="Google" id="ProtNLM"/>
    </source>
</evidence>
<dbReference type="EMBL" id="LVYD01000090">
    <property type="protein sequence ID" value="OQP58942.1"/>
    <property type="molecule type" value="Genomic_DNA"/>
</dbReference>
<dbReference type="STRING" id="1703345.A3860_39095"/>
<sequence>MFTNLFLLFTLCWIVGNRLPANGPETSCLYYYNRSLKKNVYTTWEIEPEFPGGAAAYVRFLNKNLRISEDTVDDATSLPMPRMKFIVDIDGQIINPCIQGKNDTTQLNSLDKAALELMKKMPKWIPARCAGRVVAAEVNRPLAICIKWETE</sequence>
<dbReference type="OrthoDB" id="964531at2"/>
<evidence type="ECO:0000313" key="2">
    <source>
        <dbReference type="Proteomes" id="UP000192796"/>
    </source>
</evidence>
<protein>
    <recommendedName>
        <fullName evidence="3">TonB C-terminal domain-containing protein</fullName>
    </recommendedName>
</protein>
<reference evidence="1 2" key="1">
    <citation type="submission" date="2016-03" db="EMBL/GenBank/DDBJ databases">
        <title>Niastella vici sp. nov., isolated from farmland soil.</title>
        <authorList>
            <person name="Chen L."/>
            <person name="Wang D."/>
            <person name="Yang S."/>
            <person name="Wang G."/>
        </authorList>
    </citation>
    <scope>NUCLEOTIDE SEQUENCE [LARGE SCALE GENOMIC DNA]</scope>
    <source>
        <strain evidence="1 2">DJ57</strain>
    </source>
</reference>
<dbReference type="Proteomes" id="UP000192796">
    <property type="component" value="Unassembled WGS sequence"/>
</dbReference>
<keyword evidence="2" id="KW-1185">Reference proteome</keyword>
<accession>A0A1V9FKS1</accession>
<comment type="caution">
    <text evidence="1">The sequence shown here is derived from an EMBL/GenBank/DDBJ whole genome shotgun (WGS) entry which is preliminary data.</text>
</comment>
<dbReference type="RefSeq" id="WP_081155095.1">
    <property type="nucleotide sequence ID" value="NZ_LVYD01000090.1"/>
</dbReference>
<dbReference type="Gene3D" id="3.30.1150.10">
    <property type="match status" value="1"/>
</dbReference>
<proteinExistence type="predicted"/>
<dbReference type="AlphaFoldDB" id="A0A1V9FKS1"/>
<gene>
    <name evidence="1" type="ORF">A3860_39095</name>
</gene>
<name>A0A1V9FKS1_9BACT</name>